<dbReference type="OrthoDB" id="1143207at2"/>
<reference evidence="2 3" key="1">
    <citation type="submission" date="2019-02" db="EMBL/GenBank/DDBJ databases">
        <title>Genomic Encyclopedia of Type Strains, Phase IV (KMG-IV): sequencing the most valuable type-strain genomes for metagenomic binning, comparative biology and taxonomic classification.</title>
        <authorList>
            <person name="Goeker M."/>
        </authorList>
    </citation>
    <scope>NUCLEOTIDE SEQUENCE [LARGE SCALE GENOMIC DNA]</scope>
    <source>
        <strain evidence="2 3">DSM 18116</strain>
    </source>
</reference>
<dbReference type="AlphaFoldDB" id="A0A4Q7MWE6"/>
<dbReference type="Proteomes" id="UP000293874">
    <property type="component" value="Unassembled WGS sequence"/>
</dbReference>
<keyword evidence="1" id="KW-0732">Signal</keyword>
<dbReference type="RefSeq" id="WP_130541883.1">
    <property type="nucleotide sequence ID" value="NZ_CP042431.1"/>
</dbReference>
<dbReference type="SUPFAM" id="SSF63829">
    <property type="entry name" value="Calcium-dependent phosphotriesterase"/>
    <property type="match status" value="1"/>
</dbReference>
<feature type="chain" id="PRO_5020696828" description="6-bladed beta-propeller protein" evidence="1">
    <location>
        <begin position="22"/>
        <end position="278"/>
    </location>
</feature>
<dbReference type="EMBL" id="SGXA01000002">
    <property type="protein sequence ID" value="RZS71370.1"/>
    <property type="molecule type" value="Genomic_DNA"/>
</dbReference>
<comment type="caution">
    <text evidence="2">The sequence shown here is derived from an EMBL/GenBank/DDBJ whole genome shotgun (WGS) entry which is preliminary data.</text>
</comment>
<organism evidence="2 3">
    <name type="scientific">Pseudobacter ginsenosidimutans</name>
    <dbReference type="NCBI Taxonomy" id="661488"/>
    <lineage>
        <taxon>Bacteria</taxon>
        <taxon>Pseudomonadati</taxon>
        <taxon>Bacteroidota</taxon>
        <taxon>Chitinophagia</taxon>
        <taxon>Chitinophagales</taxon>
        <taxon>Chitinophagaceae</taxon>
        <taxon>Pseudobacter</taxon>
    </lineage>
</organism>
<evidence type="ECO:0000313" key="2">
    <source>
        <dbReference type="EMBL" id="RZS71370.1"/>
    </source>
</evidence>
<gene>
    <name evidence="2" type="ORF">EV199_3273</name>
</gene>
<evidence type="ECO:0000313" key="3">
    <source>
        <dbReference type="Proteomes" id="UP000293874"/>
    </source>
</evidence>
<proteinExistence type="predicted"/>
<evidence type="ECO:0000256" key="1">
    <source>
        <dbReference type="SAM" id="SignalP"/>
    </source>
</evidence>
<sequence length="278" mass="31921">MLKLATIAVCLLLCTLPSANAQMVGIQQLSDTAFKTERVISGEFTDFNVDNLGNLYVVNQTGQLKKMSPKGDSLAVFNNVRQYGKIHFIDVSNPLKVLLHFKDFGTIVILDRFLNTRSTIDLRRQQLFQVKSIGQSYDNNIWVYDELESKLKRIGEDGRTIDQSNDFRQLFDSTPSPGFIVDQNKLVYLYDPAKGAYIFDYYGTFKNRIRFLGWTDFTVIGNTILGRDANVLYKYEPGTLNLQQYSIPASMQDARKIKITPTNIYLLREKQLEIFSYR</sequence>
<evidence type="ECO:0008006" key="4">
    <source>
        <dbReference type="Google" id="ProtNLM"/>
    </source>
</evidence>
<feature type="signal peptide" evidence="1">
    <location>
        <begin position="1"/>
        <end position="21"/>
    </location>
</feature>
<name>A0A4Q7MWE6_9BACT</name>
<protein>
    <recommendedName>
        <fullName evidence="4">6-bladed beta-propeller protein</fullName>
    </recommendedName>
</protein>
<accession>A0A4Q7MWE6</accession>
<keyword evidence="3" id="KW-1185">Reference proteome</keyword>